<dbReference type="GO" id="GO:0030687">
    <property type="term" value="C:preribosome, large subunit precursor"/>
    <property type="evidence" value="ECO:0007669"/>
    <property type="project" value="TreeGrafter"/>
</dbReference>
<reference evidence="3" key="1">
    <citation type="submission" date="2023-12" db="EMBL/GenBank/DDBJ databases">
        <title>Genome assembly of Anisodus tanguticus.</title>
        <authorList>
            <person name="Wang Y.-J."/>
        </authorList>
    </citation>
    <scope>NUCLEOTIDE SEQUENCE</scope>
    <source>
        <strain evidence="3">KB-2021</strain>
        <tissue evidence="3">Leaf</tissue>
    </source>
</reference>
<evidence type="ECO:0000256" key="2">
    <source>
        <dbReference type="SAM" id="MobiDB-lite"/>
    </source>
</evidence>
<feature type="compositionally biased region" description="Polar residues" evidence="2">
    <location>
        <begin position="303"/>
        <end position="317"/>
    </location>
</feature>
<accession>A0AAE1RUN8</accession>
<feature type="region of interest" description="Disordered" evidence="2">
    <location>
        <begin position="85"/>
        <end position="169"/>
    </location>
</feature>
<dbReference type="GO" id="GO:0000470">
    <property type="term" value="P:maturation of LSU-rRNA"/>
    <property type="evidence" value="ECO:0007669"/>
    <property type="project" value="TreeGrafter"/>
</dbReference>
<feature type="compositionally biased region" description="Basic residues" evidence="2">
    <location>
        <begin position="47"/>
        <end position="63"/>
    </location>
</feature>
<feature type="compositionally biased region" description="Basic and acidic residues" evidence="2">
    <location>
        <begin position="338"/>
        <end position="357"/>
    </location>
</feature>
<feature type="compositionally biased region" description="Basic and acidic residues" evidence="2">
    <location>
        <begin position="109"/>
        <end position="138"/>
    </location>
</feature>
<dbReference type="Proteomes" id="UP001291623">
    <property type="component" value="Unassembled WGS sequence"/>
</dbReference>
<keyword evidence="4" id="KW-1185">Reference proteome</keyword>
<dbReference type="Pfam" id="PF07890">
    <property type="entry name" value="Rrp15p"/>
    <property type="match status" value="1"/>
</dbReference>
<feature type="region of interest" description="Disordered" evidence="2">
    <location>
        <begin position="47"/>
        <end position="71"/>
    </location>
</feature>
<protein>
    <recommendedName>
        <fullName evidence="5">RRP15-like protein</fullName>
    </recommendedName>
</protein>
<dbReference type="PANTHER" id="PTHR13245:SF14">
    <property type="entry name" value="RRP15-LIKE PROTEIN"/>
    <property type="match status" value="1"/>
</dbReference>
<sequence>MLQLKLCNCVKINAQLHPHCRIKIRGLNIMAEELQLVSEAGKMFRKRKMEHKKKGGKGKKKFKGVPFNEKRAKIDNKMKKLFEKRARDYNSDTEDDAEPAPVSRAKPTSYDKQKPKSYGKEKPKSYGKEKRTSYRKEEDDFEEEWVDDEGEDGNEELEVSEDEDGEIQPGITKFIDGCKAFRLAFKKLLKKSASDDILGPVLSAHKKLVAEKLAEEDVERKDKGEAKKEKHLIREKGHAKPANFLNADEKSLIAVATKGVVKLFNAVNKAQHAQKGLNPSRAKDEKAIKKRRREVFFSELGKTPSQTAVSKAGASNSPKDEGPSWAPLRDNYMLTNPKLKDWDKNTDTVADDVRMSADSDSSDDE</sequence>
<organism evidence="3 4">
    <name type="scientific">Anisodus tanguticus</name>
    <dbReference type="NCBI Taxonomy" id="243964"/>
    <lineage>
        <taxon>Eukaryota</taxon>
        <taxon>Viridiplantae</taxon>
        <taxon>Streptophyta</taxon>
        <taxon>Embryophyta</taxon>
        <taxon>Tracheophyta</taxon>
        <taxon>Spermatophyta</taxon>
        <taxon>Magnoliopsida</taxon>
        <taxon>eudicotyledons</taxon>
        <taxon>Gunneridae</taxon>
        <taxon>Pentapetalae</taxon>
        <taxon>asterids</taxon>
        <taxon>lamiids</taxon>
        <taxon>Solanales</taxon>
        <taxon>Solanaceae</taxon>
        <taxon>Solanoideae</taxon>
        <taxon>Hyoscyameae</taxon>
        <taxon>Anisodus</taxon>
    </lineage>
</organism>
<name>A0AAE1RUN8_9SOLA</name>
<evidence type="ECO:0000313" key="3">
    <source>
        <dbReference type="EMBL" id="KAK4358228.1"/>
    </source>
</evidence>
<comment type="caution">
    <text evidence="3">The sequence shown here is derived from an EMBL/GenBank/DDBJ whole genome shotgun (WGS) entry which is preliminary data.</text>
</comment>
<feature type="region of interest" description="Disordered" evidence="2">
    <location>
        <begin position="214"/>
        <end position="237"/>
    </location>
</feature>
<gene>
    <name evidence="3" type="ORF">RND71_023838</name>
</gene>
<dbReference type="EMBL" id="JAVYJV010000012">
    <property type="protein sequence ID" value="KAK4358228.1"/>
    <property type="molecule type" value="Genomic_DNA"/>
</dbReference>
<dbReference type="GO" id="GO:0000460">
    <property type="term" value="P:maturation of 5.8S rRNA"/>
    <property type="evidence" value="ECO:0007669"/>
    <property type="project" value="TreeGrafter"/>
</dbReference>
<evidence type="ECO:0000256" key="1">
    <source>
        <dbReference type="ARBA" id="ARBA00007462"/>
    </source>
</evidence>
<comment type="similarity">
    <text evidence="1">Belongs to the RRP15 family.</text>
</comment>
<dbReference type="PANTHER" id="PTHR13245">
    <property type="entry name" value="RRP15-LIKE PROTEIN"/>
    <property type="match status" value="1"/>
</dbReference>
<evidence type="ECO:0000313" key="4">
    <source>
        <dbReference type="Proteomes" id="UP001291623"/>
    </source>
</evidence>
<evidence type="ECO:0008006" key="5">
    <source>
        <dbReference type="Google" id="ProtNLM"/>
    </source>
</evidence>
<dbReference type="AlphaFoldDB" id="A0AAE1RUN8"/>
<feature type="compositionally biased region" description="Acidic residues" evidence="2">
    <location>
        <begin position="139"/>
        <end position="166"/>
    </location>
</feature>
<proteinExistence type="inferred from homology"/>
<dbReference type="InterPro" id="IPR012459">
    <property type="entry name" value="Rrp15"/>
</dbReference>
<feature type="region of interest" description="Disordered" evidence="2">
    <location>
        <begin position="296"/>
        <end position="365"/>
    </location>
</feature>